<dbReference type="InterPro" id="IPR038519">
    <property type="entry name" value="MCP_C_sf"/>
</dbReference>
<dbReference type="InterPro" id="IPR007542">
    <property type="entry name" value="MCP_C"/>
</dbReference>
<dbReference type="EMBL" id="MN739050">
    <property type="protein sequence ID" value="QHS86046.1"/>
    <property type="molecule type" value="Genomic_DNA"/>
</dbReference>
<dbReference type="AlphaFoldDB" id="A0A6C0B1T6"/>
<feature type="domain" description="Major capsid protein C-terminal" evidence="1">
    <location>
        <begin position="240"/>
        <end position="551"/>
    </location>
</feature>
<evidence type="ECO:0000313" key="3">
    <source>
        <dbReference type="EMBL" id="QHS86046.1"/>
    </source>
</evidence>
<accession>A0A6C0B1T6</accession>
<evidence type="ECO:0000259" key="1">
    <source>
        <dbReference type="Pfam" id="PF04451"/>
    </source>
</evidence>
<dbReference type="Gene3D" id="2.70.9.20">
    <property type="entry name" value="Major capsid protein Vp54"/>
    <property type="match status" value="1"/>
</dbReference>
<dbReference type="InterPro" id="IPR031654">
    <property type="entry name" value="Capsid_N"/>
</dbReference>
<dbReference type="Pfam" id="PF04451">
    <property type="entry name" value="Capsid_NCLDV"/>
    <property type="match status" value="1"/>
</dbReference>
<dbReference type="SUPFAM" id="SSF49749">
    <property type="entry name" value="Group II dsDNA viruses VP"/>
    <property type="match status" value="3"/>
</dbReference>
<name>A0A6C0B1T6_9ZZZZ</name>
<feature type="domain" description="Major capsid protein N-terminal" evidence="2">
    <location>
        <begin position="25"/>
        <end position="237"/>
    </location>
</feature>
<proteinExistence type="predicted"/>
<evidence type="ECO:0000259" key="2">
    <source>
        <dbReference type="Pfam" id="PF16903"/>
    </source>
</evidence>
<dbReference type="GO" id="GO:0005198">
    <property type="term" value="F:structural molecule activity"/>
    <property type="evidence" value="ECO:0007669"/>
    <property type="project" value="InterPro"/>
</dbReference>
<dbReference type="InterPro" id="IPR016112">
    <property type="entry name" value="VP_dsDNA_II"/>
</dbReference>
<evidence type="ECO:0008006" key="4">
    <source>
        <dbReference type="Google" id="ProtNLM"/>
    </source>
</evidence>
<dbReference type="Pfam" id="PF16903">
    <property type="entry name" value="Capsid_N"/>
    <property type="match status" value="1"/>
</dbReference>
<dbReference type="Gene3D" id="2.70.9.10">
    <property type="entry name" value="Adenovirus Type 2 Hexon, domain 4"/>
    <property type="match status" value="1"/>
</dbReference>
<organism evidence="3">
    <name type="scientific">viral metagenome</name>
    <dbReference type="NCBI Taxonomy" id="1070528"/>
    <lineage>
        <taxon>unclassified sequences</taxon>
        <taxon>metagenomes</taxon>
        <taxon>organismal metagenomes</taxon>
    </lineage>
</organism>
<reference evidence="3" key="1">
    <citation type="journal article" date="2020" name="Nature">
        <title>Giant virus diversity and host interactions through global metagenomics.</title>
        <authorList>
            <person name="Schulz F."/>
            <person name="Roux S."/>
            <person name="Paez-Espino D."/>
            <person name="Jungbluth S."/>
            <person name="Walsh D.A."/>
            <person name="Denef V.J."/>
            <person name="McMahon K.D."/>
            <person name="Konstantinidis K.T."/>
            <person name="Eloe-Fadrosh E.A."/>
            <person name="Kyrpides N.C."/>
            <person name="Woyke T."/>
        </authorList>
    </citation>
    <scope>NUCLEOTIDE SEQUENCE</scope>
    <source>
        <strain evidence="3">GVMAG-M-3300009185-7</strain>
    </source>
</reference>
<protein>
    <recommendedName>
        <fullName evidence="4">Major capsid protein N-terminal domain-containing protein</fullName>
    </recommendedName>
</protein>
<sequence>MGGGLLQLVAYGAQDAYISGNPQITFWKGLFKRHTNFAMEPFRINFTGQVQWGTKQTALVGRHADLLYSTYVEVTLPRTVTVGGETVPFLWNNEANALGYNLIKHVEIDIGGQVVDRMYSEFMFLWGNLTQNFTQTIKLASLLAGPCTDTGPSVLRYGTACAPDGRQQKMNVIYIPLPFFFTRNPGAALPLIALQYHEVKINVLWNETQFIAGNFNQAGIVPPAIQAALYIDYIYLDTEERRRMAQASHEYLIEQTQFNEDKGIRGANSRIDLTFNHPVKELIWVVQPTAYTDCRLAAAIERPYASLVNEDNYDTGALTASTTAPSSFTSYATFKFAFSRAGSLIVSNQNPGLGYNVGDVLTFYQSQFGLYAAGNVEIQVTSITGLGEIATFYIKSGRQRYVSETRLKPFTYDIDPVFDQLLQINGQDRLDRRHGDYFSKVQPYQHHSGTLGGIFGTLSGLIEGDSGGGGGAYMYSFALRPEEHQPSGTCNFSRIDTATIVMNMAGLTSSRVGGDFDFNETDKTNDVFNDWNVRVYATNYNVLRVMSGMGGLAYSN</sequence>